<keyword evidence="4 8" id="KW-0812">Transmembrane</keyword>
<evidence type="ECO:0000256" key="8">
    <source>
        <dbReference type="SAM" id="Phobius"/>
    </source>
</evidence>
<comment type="similarity">
    <text evidence="2">Belongs to the sodium:neurotransmitter symporter (SNF) (TC 2.A.22) family.</text>
</comment>
<dbReference type="PANTHER" id="PTHR11616:SF279">
    <property type="entry name" value="SODIUM-DEPENDENT SEROTONIN TRANSPORTER"/>
    <property type="match status" value="1"/>
</dbReference>
<dbReference type="InterPro" id="IPR037272">
    <property type="entry name" value="SNS_sf"/>
</dbReference>
<keyword evidence="6 8" id="KW-1133">Transmembrane helix</keyword>
<keyword evidence="10" id="KW-1185">Reference proteome</keyword>
<keyword evidence="7 8" id="KW-0472">Membrane</keyword>
<dbReference type="GO" id="GO:0005886">
    <property type="term" value="C:plasma membrane"/>
    <property type="evidence" value="ECO:0007669"/>
    <property type="project" value="TreeGrafter"/>
</dbReference>
<feature type="transmembrane region" description="Helical" evidence="8">
    <location>
        <begin position="172"/>
        <end position="195"/>
    </location>
</feature>
<feature type="transmembrane region" description="Helical" evidence="8">
    <location>
        <begin position="95"/>
        <end position="115"/>
    </location>
</feature>
<dbReference type="OrthoDB" id="6581954at2759"/>
<comment type="caution">
    <text evidence="9">The sequence shown here is derived from an EMBL/GenBank/DDBJ whole genome shotgun (WGS) entry which is preliminary data.</text>
</comment>
<dbReference type="AlphaFoldDB" id="A0A9Q0MI54"/>
<evidence type="ECO:0000313" key="9">
    <source>
        <dbReference type="EMBL" id="KAJ6601511.1"/>
    </source>
</evidence>
<dbReference type="Pfam" id="PF00209">
    <property type="entry name" value="SNF"/>
    <property type="match status" value="2"/>
</dbReference>
<name>A0A9Q0MI54_9DIPT</name>
<feature type="non-terminal residue" evidence="9">
    <location>
        <position position="1"/>
    </location>
</feature>
<dbReference type="InterPro" id="IPR000175">
    <property type="entry name" value="Na/ntran_symport"/>
</dbReference>
<sequence length="271" mass="31114">GGVYLVNFLNVYGPGLAILFVVFVEAAGVFWFYGVDNFSKDIEEMIGHKPGIFWRVCWTYISPIFLLIIFVFSLLEYDKMLGDEYRYPEWSTAVGWILTMSSILCIPTFMIYKFIRTPGGLFHRVRTIFKPETTMPTAIPGQIISGSGVFWFYGVDNFSKDIEEMIGHKPGIFWRVCWTYISPIFLLIIFVFSLLEYDKMLGDEYRYPEWSTAVGWILTMSSILCIPTFMIYKFIRTPGGLFHRVRTIFKPETTMPTAIPGQIISGSGTAV</sequence>
<dbReference type="GO" id="GO:0098793">
    <property type="term" value="C:presynapse"/>
    <property type="evidence" value="ECO:0007669"/>
    <property type="project" value="GOC"/>
</dbReference>
<evidence type="ECO:0000256" key="3">
    <source>
        <dbReference type="ARBA" id="ARBA00022448"/>
    </source>
</evidence>
<comment type="subcellular location">
    <subcellularLocation>
        <location evidence="1">Membrane</location>
        <topology evidence="1">Multi-pass membrane protein</topology>
    </subcellularLocation>
</comment>
<organism evidence="9 10">
    <name type="scientific">Pseudolycoriella hygida</name>
    <dbReference type="NCBI Taxonomy" id="35572"/>
    <lineage>
        <taxon>Eukaryota</taxon>
        <taxon>Metazoa</taxon>
        <taxon>Ecdysozoa</taxon>
        <taxon>Arthropoda</taxon>
        <taxon>Hexapoda</taxon>
        <taxon>Insecta</taxon>
        <taxon>Pterygota</taxon>
        <taxon>Neoptera</taxon>
        <taxon>Endopterygota</taxon>
        <taxon>Diptera</taxon>
        <taxon>Nematocera</taxon>
        <taxon>Sciaroidea</taxon>
        <taxon>Sciaridae</taxon>
        <taxon>Pseudolycoriella</taxon>
    </lineage>
</organism>
<evidence type="ECO:0000256" key="2">
    <source>
        <dbReference type="ARBA" id="ARBA00006459"/>
    </source>
</evidence>
<reference evidence="9" key="1">
    <citation type="submission" date="2022-07" db="EMBL/GenBank/DDBJ databases">
        <authorList>
            <person name="Trinca V."/>
            <person name="Uliana J.V.C."/>
            <person name="Torres T.T."/>
            <person name="Ward R.J."/>
            <person name="Monesi N."/>
        </authorList>
    </citation>
    <scope>NUCLEOTIDE SEQUENCE</scope>
    <source>
        <strain evidence="9">HSMRA1968</strain>
        <tissue evidence="9">Whole embryos</tissue>
    </source>
</reference>
<dbReference type="SUPFAM" id="SSF161070">
    <property type="entry name" value="SNF-like"/>
    <property type="match status" value="2"/>
</dbReference>
<evidence type="ECO:0000313" key="10">
    <source>
        <dbReference type="Proteomes" id="UP001151699"/>
    </source>
</evidence>
<dbReference type="PANTHER" id="PTHR11616">
    <property type="entry name" value="SODIUM/CHLORIDE DEPENDENT TRANSPORTER"/>
    <property type="match status" value="1"/>
</dbReference>
<dbReference type="GO" id="GO:0006865">
    <property type="term" value="P:amino acid transport"/>
    <property type="evidence" value="ECO:0007669"/>
    <property type="project" value="TreeGrafter"/>
</dbReference>
<protein>
    <submittedName>
        <fullName evidence="9">Sodium-dependent serotonin transporter</fullName>
    </submittedName>
</protein>
<evidence type="ECO:0000256" key="4">
    <source>
        <dbReference type="ARBA" id="ARBA00022692"/>
    </source>
</evidence>
<feature type="transmembrane region" description="Helical" evidence="8">
    <location>
        <begin position="53"/>
        <end position="75"/>
    </location>
</feature>
<evidence type="ECO:0000256" key="1">
    <source>
        <dbReference type="ARBA" id="ARBA00004141"/>
    </source>
</evidence>
<proteinExistence type="inferred from homology"/>
<dbReference type="GO" id="GO:0051378">
    <property type="term" value="F:serotonin binding"/>
    <property type="evidence" value="ECO:0007669"/>
    <property type="project" value="TreeGrafter"/>
</dbReference>
<accession>A0A9Q0MI54</accession>
<dbReference type="GO" id="GO:0043005">
    <property type="term" value="C:neuron projection"/>
    <property type="evidence" value="ECO:0007669"/>
    <property type="project" value="TreeGrafter"/>
</dbReference>
<evidence type="ECO:0000256" key="6">
    <source>
        <dbReference type="ARBA" id="ARBA00022989"/>
    </source>
</evidence>
<dbReference type="PROSITE" id="PS50267">
    <property type="entry name" value="NA_NEUROTRAN_SYMP_3"/>
    <property type="match status" value="2"/>
</dbReference>
<keyword evidence="5" id="KW-0769">Symport</keyword>
<dbReference type="Proteomes" id="UP001151699">
    <property type="component" value="Unassembled WGS sequence"/>
</dbReference>
<feature type="transmembrane region" description="Helical" evidence="8">
    <location>
        <begin position="12"/>
        <end position="33"/>
    </location>
</feature>
<evidence type="ECO:0000256" key="7">
    <source>
        <dbReference type="ARBA" id="ARBA00023136"/>
    </source>
</evidence>
<evidence type="ECO:0000256" key="5">
    <source>
        <dbReference type="ARBA" id="ARBA00022847"/>
    </source>
</evidence>
<feature type="transmembrane region" description="Helical" evidence="8">
    <location>
        <begin position="215"/>
        <end position="235"/>
    </location>
</feature>
<dbReference type="EMBL" id="WJQU01006110">
    <property type="protein sequence ID" value="KAJ6601511.1"/>
    <property type="molecule type" value="Genomic_DNA"/>
</dbReference>
<dbReference type="PRINTS" id="PR00176">
    <property type="entry name" value="NANEUSMPORT"/>
</dbReference>
<keyword evidence="3" id="KW-0813">Transport</keyword>
<dbReference type="GO" id="GO:0005335">
    <property type="term" value="F:serotonin:sodium:chloride symporter activity"/>
    <property type="evidence" value="ECO:0007669"/>
    <property type="project" value="TreeGrafter"/>
</dbReference>
<gene>
    <name evidence="9" type="primary">SerT_1</name>
    <name evidence="9" type="ORF">Bhyg_17337</name>
</gene>